<evidence type="ECO:0000313" key="1">
    <source>
        <dbReference type="EMBL" id="CEK48566.1"/>
    </source>
</evidence>
<dbReference type="EMBL" id="HACG01001701">
    <property type="protein sequence ID" value="CEK48566.1"/>
    <property type="molecule type" value="Transcribed_RNA"/>
</dbReference>
<name>A0A0B6XYG4_9EUPU</name>
<feature type="non-terminal residue" evidence="1">
    <location>
        <position position="1"/>
    </location>
</feature>
<proteinExistence type="predicted"/>
<reference evidence="1" key="1">
    <citation type="submission" date="2014-12" db="EMBL/GenBank/DDBJ databases">
        <title>Insight into the proteome of Arion vulgaris.</title>
        <authorList>
            <person name="Aradska J."/>
            <person name="Bulat T."/>
            <person name="Smidak R."/>
            <person name="Sarate P."/>
            <person name="Gangsoo J."/>
            <person name="Sialana F."/>
            <person name="Bilban M."/>
            <person name="Lubec G."/>
        </authorList>
    </citation>
    <scope>NUCLEOTIDE SEQUENCE</scope>
    <source>
        <tissue evidence="1">Skin</tissue>
    </source>
</reference>
<sequence length="69" mass="8547">KTLRYTKWKVKTSTKWEDELQDWKVNTDIERRTSRCGHQDRRKTLRQEDGLRDRKVNIKMGVKIWWASR</sequence>
<dbReference type="AlphaFoldDB" id="A0A0B6XYG4"/>
<gene>
    <name evidence="1" type="primary">ORF4444</name>
</gene>
<protein>
    <submittedName>
        <fullName evidence="1">Uncharacterized protein</fullName>
    </submittedName>
</protein>
<organism evidence="1">
    <name type="scientific">Arion vulgaris</name>
    <dbReference type="NCBI Taxonomy" id="1028688"/>
    <lineage>
        <taxon>Eukaryota</taxon>
        <taxon>Metazoa</taxon>
        <taxon>Spiralia</taxon>
        <taxon>Lophotrochozoa</taxon>
        <taxon>Mollusca</taxon>
        <taxon>Gastropoda</taxon>
        <taxon>Heterobranchia</taxon>
        <taxon>Euthyneura</taxon>
        <taxon>Panpulmonata</taxon>
        <taxon>Eupulmonata</taxon>
        <taxon>Stylommatophora</taxon>
        <taxon>Helicina</taxon>
        <taxon>Arionoidea</taxon>
        <taxon>Arionidae</taxon>
        <taxon>Arion</taxon>
    </lineage>
</organism>
<accession>A0A0B6XYG4</accession>